<proteinExistence type="inferred from homology"/>
<dbReference type="Proteomes" id="UP000594468">
    <property type="component" value="Chromosome"/>
</dbReference>
<dbReference type="PANTHER" id="PTHR18964">
    <property type="entry name" value="ROK (REPRESSOR, ORF, KINASE) FAMILY"/>
    <property type="match status" value="1"/>
</dbReference>
<evidence type="ECO:0000313" key="3">
    <source>
        <dbReference type="Proteomes" id="UP000594468"/>
    </source>
</evidence>
<protein>
    <submittedName>
        <fullName evidence="2">ROK family protein</fullName>
    </submittedName>
</protein>
<sequence length="306" mass="31551">MSSTKPERAAIGVDVGGTKIAFHLGDGTGWSVEERIIPTPVTEGATAILAAIIQECRQIQEAASQQGIEVVAVGVGSAGQIDTERGIVLDANENLPGWQGIPISATISAALGIPVYVDNDVKVLALAESHIGAGRPYDHILYVAVGTGIGGAIVIHNRIWHGAHGSAGEIGYLYTGTGRTLEECAAGPPLAQAYANATGKVSVTLYDVAQYAGDGDETAVRVIEQGAEILGRVLAPVLCLLDPQALIIGGGVPDIGDLWWQPFLDALQMAPLASARNIPVKRAELGTSAGVLGASLMALNRLESQA</sequence>
<dbReference type="EMBL" id="CP062983">
    <property type="protein sequence ID" value="QPC82024.1"/>
    <property type="molecule type" value="Genomic_DNA"/>
</dbReference>
<gene>
    <name evidence="2" type="ORF">G4Y79_20400</name>
</gene>
<reference evidence="2 3" key="1">
    <citation type="submission" date="2020-02" db="EMBL/GenBank/DDBJ databases">
        <authorList>
            <person name="Zheng R.K."/>
            <person name="Sun C.M."/>
        </authorList>
    </citation>
    <scope>NUCLEOTIDE SEQUENCE [LARGE SCALE GENOMIC DNA]</scope>
    <source>
        <strain evidence="3">rifampicinis</strain>
    </source>
</reference>
<dbReference type="SUPFAM" id="SSF53067">
    <property type="entry name" value="Actin-like ATPase domain"/>
    <property type="match status" value="1"/>
</dbReference>
<dbReference type="InterPro" id="IPR000600">
    <property type="entry name" value="ROK"/>
</dbReference>
<dbReference type="AlphaFoldDB" id="A0A7S8E7Z3"/>
<dbReference type="Gene3D" id="3.30.420.40">
    <property type="match status" value="2"/>
</dbReference>
<dbReference type="KEGG" id="pmet:G4Y79_20400"/>
<evidence type="ECO:0000313" key="2">
    <source>
        <dbReference type="EMBL" id="QPC82024.1"/>
    </source>
</evidence>
<dbReference type="InterPro" id="IPR043129">
    <property type="entry name" value="ATPase_NBD"/>
</dbReference>
<name>A0A7S8E7Z3_9CHLR</name>
<dbReference type="PANTHER" id="PTHR18964:SF173">
    <property type="entry name" value="GLUCOKINASE"/>
    <property type="match status" value="1"/>
</dbReference>
<evidence type="ECO:0000256" key="1">
    <source>
        <dbReference type="ARBA" id="ARBA00006479"/>
    </source>
</evidence>
<keyword evidence="3" id="KW-1185">Reference proteome</keyword>
<comment type="similarity">
    <text evidence="1">Belongs to the ROK (NagC/XylR) family.</text>
</comment>
<organism evidence="2 3">
    <name type="scientific">Phototrophicus methaneseepsis</name>
    <dbReference type="NCBI Taxonomy" id="2710758"/>
    <lineage>
        <taxon>Bacteria</taxon>
        <taxon>Bacillati</taxon>
        <taxon>Chloroflexota</taxon>
        <taxon>Candidatus Thermofontia</taxon>
        <taxon>Phototrophicales</taxon>
        <taxon>Phototrophicaceae</taxon>
        <taxon>Phototrophicus</taxon>
    </lineage>
</organism>
<accession>A0A7S8E7Z3</accession>
<dbReference type="Pfam" id="PF00480">
    <property type="entry name" value="ROK"/>
    <property type="match status" value="1"/>
</dbReference>
<dbReference type="RefSeq" id="WP_195170094.1">
    <property type="nucleotide sequence ID" value="NZ_CP062983.1"/>
</dbReference>